<dbReference type="GO" id="GO:0003700">
    <property type="term" value="F:DNA-binding transcription factor activity"/>
    <property type="evidence" value="ECO:0007669"/>
    <property type="project" value="InterPro"/>
</dbReference>
<comment type="subcellular location">
    <subcellularLocation>
        <location evidence="1">Cytoplasm</location>
    </subcellularLocation>
</comment>
<keyword evidence="4" id="KW-0678">Repressor</keyword>
<dbReference type="InterPro" id="IPR036388">
    <property type="entry name" value="WH-like_DNA-bd_sf"/>
</dbReference>
<evidence type="ECO:0000256" key="6">
    <source>
        <dbReference type="ARBA" id="ARBA00022833"/>
    </source>
</evidence>
<keyword evidence="12" id="KW-1185">Reference proteome</keyword>
<keyword evidence="7" id="KW-0805">Transcription regulation</keyword>
<dbReference type="OrthoDB" id="8659436at2"/>
<keyword evidence="6 10" id="KW-0862">Zinc</keyword>
<sequence length="138" mass="15782">MKKQIKDIVEYLVKHNIKPSYPRIKILEALIEKDSHPNVDEIYNSLLKDAPTLSKTTVYNTLNVFAEAGIVKVLIIDGKEARYDIDTIEHGHFKCDNCDNITDLNISIDDKIISELQGFKIKEKRVYCKGICNKCLSI</sequence>
<keyword evidence="5 10" id="KW-0479">Metal-binding</keyword>
<evidence type="ECO:0000256" key="1">
    <source>
        <dbReference type="ARBA" id="ARBA00004496"/>
    </source>
</evidence>
<dbReference type="FunFam" id="1.10.10.10:FF:000007">
    <property type="entry name" value="Ferric uptake regulation protein"/>
    <property type="match status" value="1"/>
</dbReference>
<evidence type="ECO:0000256" key="4">
    <source>
        <dbReference type="ARBA" id="ARBA00022491"/>
    </source>
</evidence>
<evidence type="ECO:0000256" key="10">
    <source>
        <dbReference type="PIRSR" id="PIRSR602481-1"/>
    </source>
</evidence>
<dbReference type="PANTHER" id="PTHR33202">
    <property type="entry name" value="ZINC UPTAKE REGULATION PROTEIN"/>
    <property type="match status" value="1"/>
</dbReference>
<comment type="caution">
    <text evidence="11">The sequence shown here is derived from an EMBL/GenBank/DDBJ whole genome shotgun (WGS) entry which is preliminary data.</text>
</comment>
<dbReference type="AlphaFoldDB" id="A0A6I0F7T9"/>
<evidence type="ECO:0000256" key="9">
    <source>
        <dbReference type="ARBA" id="ARBA00023163"/>
    </source>
</evidence>
<accession>A0A6I0F7T9</accession>
<reference evidence="11 12" key="1">
    <citation type="submission" date="2019-10" db="EMBL/GenBank/DDBJ databases">
        <title>Alkaliphilus serpentinus sp. nov. and Alkaliphilus pronyensis sp. nov., two novel anaerobic alkaliphilic species isolated from the serpentinized-hosted hydrothermal field of the Prony Bay (New Caledonia).</title>
        <authorList>
            <person name="Postec A."/>
        </authorList>
    </citation>
    <scope>NUCLEOTIDE SEQUENCE [LARGE SCALE GENOMIC DNA]</scope>
    <source>
        <strain evidence="11 12">LacV</strain>
    </source>
</reference>
<dbReference type="GO" id="GO:1900376">
    <property type="term" value="P:regulation of secondary metabolite biosynthetic process"/>
    <property type="evidence" value="ECO:0007669"/>
    <property type="project" value="TreeGrafter"/>
</dbReference>
<feature type="binding site" evidence="10">
    <location>
        <position position="135"/>
    </location>
    <ligand>
        <name>Zn(2+)</name>
        <dbReference type="ChEBI" id="CHEBI:29105"/>
    </ligand>
</feature>
<dbReference type="EMBL" id="WBZC01000069">
    <property type="protein sequence ID" value="KAB3530303.1"/>
    <property type="molecule type" value="Genomic_DNA"/>
</dbReference>
<dbReference type="GO" id="GO:0008270">
    <property type="term" value="F:zinc ion binding"/>
    <property type="evidence" value="ECO:0007669"/>
    <property type="project" value="TreeGrafter"/>
</dbReference>
<evidence type="ECO:0000256" key="2">
    <source>
        <dbReference type="ARBA" id="ARBA00007957"/>
    </source>
</evidence>
<evidence type="ECO:0000256" key="7">
    <source>
        <dbReference type="ARBA" id="ARBA00023015"/>
    </source>
</evidence>
<dbReference type="InterPro" id="IPR043135">
    <property type="entry name" value="Fur_C"/>
</dbReference>
<dbReference type="Gene3D" id="3.30.1490.190">
    <property type="match status" value="1"/>
</dbReference>
<evidence type="ECO:0000313" key="11">
    <source>
        <dbReference type="EMBL" id="KAB3530303.1"/>
    </source>
</evidence>
<dbReference type="Pfam" id="PF01475">
    <property type="entry name" value="FUR"/>
    <property type="match status" value="1"/>
</dbReference>
<keyword evidence="3" id="KW-0963">Cytoplasm</keyword>
<keyword evidence="9" id="KW-0804">Transcription</keyword>
<feature type="binding site" evidence="10">
    <location>
        <position position="98"/>
    </location>
    <ligand>
        <name>Zn(2+)</name>
        <dbReference type="ChEBI" id="CHEBI:29105"/>
    </ligand>
</feature>
<dbReference type="SUPFAM" id="SSF46785">
    <property type="entry name" value="Winged helix' DNA-binding domain"/>
    <property type="match status" value="1"/>
</dbReference>
<dbReference type="CDD" id="cd07153">
    <property type="entry name" value="Fur_like"/>
    <property type="match status" value="1"/>
</dbReference>
<name>A0A6I0F7T9_9FIRM</name>
<evidence type="ECO:0000256" key="3">
    <source>
        <dbReference type="ARBA" id="ARBA00022490"/>
    </source>
</evidence>
<evidence type="ECO:0000256" key="5">
    <source>
        <dbReference type="ARBA" id="ARBA00022723"/>
    </source>
</evidence>
<comment type="cofactor">
    <cofactor evidence="10">
        <name>Zn(2+)</name>
        <dbReference type="ChEBI" id="CHEBI:29105"/>
    </cofactor>
    <text evidence="10">Binds 1 zinc ion per subunit.</text>
</comment>
<dbReference type="PANTHER" id="PTHR33202:SF8">
    <property type="entry name" value="PEROXIDE-RESPONSIVE REPRESSOR PERR"/>
    <property type="match status" value="1"/>
</dbReference>
<dbReference type="Proteomes" id="UP000432715">
    <property type="component" value="Unassembled WGS sequence"/>
</dbReference>
<proteinExistence type="inferred from homology"/>
<gene>
    <name evidence="11" type="ORF">F8154_14015</name>
</gene>
<dbReference type="Gene3D" id="1.10.10.10">
    <property type="entry name" value="Winged helix-like DNA-binding domain superfamily/Winged helix DNA-binding domain"/>
    <property type="match status" value="1"/>
</dbReference>
<feature type="binding site" evidence="10">
    <location>
        <position position="132"/>
    </location>
    <ligand>
        <name>Zn(2+)</name>
        <dbReference type="ChEBI" id="CHEBI:29105"/>
    </ligand>
</feature>
<feature type="binding site" evidence="10">
    <location>
        <position position="95"/>
    </location>
    <ligand>
        <name>Zn(2+)</name>
        <dbReference type="ChEBI" id="CHEBI:29105"/>
    </ligand>
</feature>
<organism evidence="11 12">
    <name type="scientific">Alkaliphilus pronyensis</name>
    <dbReference type="NCBI Taxonomy" id="1482732"/>
    <lineage>
        <taxon>Bacteria</taxon>
        <taxon>Bacillati</taxon>
        <taxon>Bacillota</taxon>
        <taxon>Clostridia</taxon>
        <taxon>Peptostreptococcales</taxon>
        <taxon>Natronincolaceae</taxon>
        <taxon>Alkaliphilus</taxon>
    </lineage>
</organism>
<comment type="similarity">
    <text evidence="2">Belongs to the Fur family.</text>
</comment>
<dbReference type="GO" id="GO:0000976">
    <property type="term" value="F:transcription cis-regulatory region binding"/>
    <property type="evidence" value="ECO:0007669"/>
    <property type="project" value="TreeGrafter"/>
</dbReference>
<dbReference type="GO" id="GO:0005737">
    <property type="term" value="C:cytoplasm"/>
    <property type="evidence" value="ECO:0007669"/>
    <property type="project" value="UniProtKB-SubCell"/>
</dbReference>
<evidence type="ECO:0000256" key="8">
    <source>
        <dbReference type="ARBA" id="ARBA00023125"/>
    </source>
</evidence>
<protein>
    <submittedName>
        <fullName evidence="11">Transcriptional repressor</fullName>
    </submittedName>
</protein>
<dbReference type="InterPro" id="IPR002481">
    <property type="entry name" value="FUR"/>
</dbReference>
<dbReference type="GO" id="GO:0045892">
    <property type="term" value="P:negative regulation of DNA-templated transcription"/>
    <property type="evidence" value="ECO:0007669"/>
    <property type="project" value="TreeGrafter"/>
</dbReference>
<keyword evidence="8" id="KW-0238">DNA-binding</keyword>
<evidence type="ECO:0000313" key="12">
    <source>
        <dbReference type="Proteomes" id="UP000432715"/>
    </source>
</evidence>
<dbReference type="InterPro" id="IPR036390">
    <property type="entry name" value="WH_DNA-bd_sf"/>
</dbReference>
<dbReference type="RefSeq" id="WP_151862244.1">
    <property type="nucleotide sequence ID" value="NZ_WBZC01000069.1"/>
</dbReference>